<dbReference type="InterPro" id="IPR007309">
    <property type="entry name" value="TFIIIC_Bblock-bd"/>
</dbReference>
<dbReference type="EMBL" id="KD028959">
    <property type="protein sequence ID" value="EMS66680.1"/>
    <property type="molecule type" value="Genomic_DNA"/>
</dbReference>
<dbReference type="Pfam" id="PF24538">
    <property type="entry name" value="DUF7599"/>
    <property type="match status" value="1"/>
</dbReference>
<dbReference type="STRING" id="4572.M8ANL2"/>
<dbReference type="GO" id="GO:0042791">
    <property type="term" value="P:5S class rRNA transcription by RNA polymerase III"/>
    <property type="evidence" value="ECO:0007669"/>
    <property type="project" value="TreeGrafter"/>
</dbReference>
<evidence type="ECO:0000259" key="2">
    <source>
        <dbReference type="Pfam" id="PF24538"/>
    </source>
</evidence>
<sequence length="407" mass="44938">MEGEEGALVPSPEKDVEAAERRGARLVASPALGDNFLGIYDHRCSSSKLSDNQRKTLEHVAASRTSGVAQRTLSKRFHIEPNKFYFVVKTLQSQGLIAGKQAIVKSNGIGGESEDDSGKSLVGSTNLLYLSRYAKGLNMNSHQRTEITNVDALQEDETLGVDHKSHVSIHDHLPAMKAICDKLEEASGKVLAISDIKKDLGYSKPRGHRAWRNVVTVDGLRAQWLERNCASQLAQVVGCLRLLKKFSPDEFKPKSTALNYKLGMKCLATDQLMELPLDNCIYDMIHAQGPKGATLVEVSPVCPWFLLVFIKKTNLPVSHEEVVNPIELICLLYLAWSRAEQADLVPEQGLPRQLRELVPGVGVGPHHGMQQSKRKFLSIVSQRLFFKGWGLNDGHSTPGLPRLPCPI</sequence>
<gene>
    <name evidence="4" type="ORF">TRIUR3_04917</name>
</gene>
<dbReference type="AlphaFoldDB" id="M8ANL2"/>
<dbReference type="GO" id="GO:0003677">
    <property type="term" value="F:DNA binding"/>
    <property type="evidence" value="ECO:0007669"/>
    <property type="project" value="InterPro"/>
</dbReference>
<feature type="domain" description="DUF7599" evidence="2">
    <location>
        <begin position="171"/>
        <end position="254"/>
    </location>
</feature>
<proteinExistence type="predicted"/>
<dbReference type="InterPro" id="IPR036390">
    <property type="entry name" value="WH_DNA-bd_sf"/>
</dbReference>
<evidence type="ECO:0000313" key="4">
    <source>
        <dbReference type="EMBL" id="EMS66680.1"/>
    </source>
</evidence>
<dbReference type="SUPFAM" id="SSF46785">
    <property type="entry name" value="Winged helix' DNA-binding domain"/>
    <property type="match status" value="1"/>
</dbReference>
<dbReference type="PANTHER" id="PTHR15180">
    <property type="entry name" value="GENERAL TRANSCRIPTION FACTOR 3C POLYPEPTIDE 1"/>
    <property type="match status" value="1"/>
</dbReference>
<protein>
    <submittedName>
        <fullName evidence="4">Uncharacterized protein</fullName>
    </submittedName>
</protein>
<feature type="domain" description="B-block binding subunit of TFIIIC" evidence="1">
    <location>
        <begin position="52"/>
        <end position="135"/>
    </location>
</feature>
<dbReference type="Pfam" id="PF24657">
    <property type="entry name" value="DUF7646"/>
    <property type="match status" value="1"/>
</dbReference>
<dbReference type="InterPro" id="IPR056020">
    <property type="entry name" value="DUF7599"/>
</dbReference>
<dbReference type="InterPro" id="IPR044210">
    <property type="entry name" value="Tfc3-like"/>
</dbReference>
<dbReference type="InterPro" id="IPR056063">
    <property type="entry name" value="DUF7646"/>
</dbReference>
<dbReference type="Pfam" id="PF04182">
    <property type="entry name" value="B-block_TFIIIC"/>
    <property type="match status" value="1"/>
</dbReference>
<organism evidence="4">
    <name type="scientific">Triticum urartu</name>
    <name type="common">Red wild einkorn</name>
    <name type="synonym">Crithodium urartu</name>
    <dbReference type="NCBI Taxonomy" id="4572"/>
    <lineage>
        <taxon>Eukaryota</taxon>
        <taxon>Viridiplantae</taxon>
        <taxon>Streptophyta</taxon>
        <taxon>Embryophyta</taxon>
        <taxon>Tracheophyta</taxon>
        <taxon>Spermatophyta</taxon>
        <taxon>Magnoliopsida</taxon>
        <taxon>Liliopsida</taxon>
        <taxon>Poales</taxon>
        <taxon>Poaceae</taxon>
        <taxon>BOP clade</taxon>
        <taxon>Pooideae</taxon>
        <taxon>Triticodae</taxon>
        <taxon>Triticeae</taxon>
        <taxon>Triticinae</taxon>
        <taxon>Triticum</taxon>
    </lineage>
</organism>
<name>M8ANL2_TRIUA</name>
<evidence type="ECO:0000259" key="3">
    <source>
        <dbReference type="Pfam" id="PF24657"/>
    </source>
</evidence>
<dbReference type="GO" id="GO:0006384">
    <property type="term" value="P:transcription initiation at RNA polymerase III promoter"/>
    <property type="evidence" value="ECO:0007669"/>
    <property type="project" value="InterPro"/>
</dbReference>
<dbReference type="eggNOG" id="ENOG502QPUA">
    <property type="taxonomic scope" value="Eukaryota"/>
</dbReference>
<reference evidence="4" key="1">
    <citation type="journal article" date="2013" name="Nature">
        <title>Draft genome of the wheat A-genome progenitor Triticum urartu.</title>
        <authorList>
            <person name="Ling H.Q."/>
            <person name="Zhao S."/>
            <person name="Liu D."/>
            <person name="Wang J."/>
            <person name="Sun H."/>
            <person name="Zhang C."/>
            <person name="Fan H."/>
            <person name="Li D."/>
            <person name="Dong L."/>
            <person name="Tao Y."/>
            <person name="Gao C."/>
            <person name="Wu H."/>
            <person name="Li Y."/>
            <person name="Cui Y."/>
            <person name="Guo X."/>
            <person name="Zheng S."/>
            <person name="Wang B."/>
            <person name="Yu K."/>
            <person name="Liang Q."/>
            <person name="Yang W."/>
            <person name="Lou X."/>
            <person name="Chen J."/>
            <person name="Feng M."/>
            <person name="Jian J."/>
            <person name="Zhang X."/>
            <person name="Luo G."/>
            <person name="Jiang Y."/>
            <person name="Liu J."/>
            <person name="Wang Z."/>
            <person name="Sha Y."/>
            <person name="Zhang B."/>
            <person name="Wu H."/>
            <person name="Tang D."/>
            <person name="Shen Q."/>
            <person name="Xue P."/>
            <person name="Zou S."/>
            <person name="Wang X."/>
            <person name="Liu X."/>
            <person name="Wang F."/>
            <person name="Yang Y."/>
            <person name="An X."/>
            <person name="Dong Z."/>
            <person name="Zhang K."/>
            <person name="Zhang X."/>
            <person name="Luo M.C."/>
            <person name="Dvorak J."/>
            <person name="Tong Y."/>
            <person name="Wang J."/>
            <person name="Yang H."/>
            <person name="Li Z."/>
            <person name="Wang D."/>
            <person name="Zhang A."/>
            <person name="Wang J."/>
        </authorList>
    </citation>
    <scope>NUCLEOTIDE SEQUENCE</scope>
</reference>
<dbReference type="PANTHER" id="PTHR15180:SF3">
    <property type="entry name" value="B-BLOCK BINDING SUBUNIT OF TFIIIC DOMAIN-CONTAINING PROTEIN"/>
    <property type="match status" value="1"/>
</dbReference>
<feature type="domain" description="DUF7646" evidence="3">
    <location>
        <begin position="264"/>
        <end position="299"/>
    </location>
</feature>
<evidence type="ECO:0000259" key="1">
    <source>
        <dbReference type="Pfam" id="PF04182"/>
    </source>
</evidence>
<dbReference type="GO" id="GO:0000127">
    <property type="term" value="C:transcription factor TFIIIC complex"/>
    <property type="evidence" value="ECO:0007669"/>
    <property type="project" value="InterPro"/>
</dbReference>
<accession>M8ANL2</accession>